<gene>
    <name evidence="2" type="ORF">NC799_09895</name>
</gene>
<evidence type="ECO:0000256" key="1">
    <source>
        <dbReference type="SAM" id="MobiDB-lite"/>
    </source>
</evidence>
<accession>A0A9X3WGW5</accession>
<protein>
    <submittedName>
        <fullName evidence="2">Competence protein</fullName>
    </submittedName>
</protein>
<comment type="caution">
    <text evidence="2">The sequence shown here is derived from an EMBL/GenBank/DDBJ whole genome shotgun (WGS) entry which is preliminary data.</text>
</comment>
<sequence>MSRKSKSKRFTQQGADSVKKHDERFPYRSRLSDANEKGRA</sequence>
<organism evidence="2 3">
    <name type="scientific">Aquibacillus salsiterrae</name>
    <dbReference type="NCBI Taxonomy" id="2950439"/>
    <lineage>
        <taxon>Bacteria</taxon>
        <taxon>Bacillati</taxon>
        <taxon>Bacillota</taxon>
        <taxon>Bacilli</taxon>
        <taxon>Bacillales</taxon>
        <taxon>Bacillaceae</taxon>
        <taxon>Aquibacillus</taxon>
    </lineage>
</organism>
<dbReference type="AlphaFoldDB" id="A0A9X3WGW5"/>
<feature type="region of interest" description="Disordered" evidence="1">
    <location>
        <begin position="1"/>
        <end position="40"/>
    </location>
</feature>
<name>A0A9X3WGW5_9BACI</name>
<dbReference type="Proteomes" id="UP001145069">
    <property type="component" value="Unassembled WGS sequence"/>
</dbReference>
<evidence type="ECO:0000313" key="2">
    <source>
        <dbReference type="EMBL" id="MDC3417224.1"/>
    </source>
</evidence>
<proteinExistence type="predicted"/>
<dbReference type="RefSeq" id="WP_272446292.1">
    <property type="nucleotide sequence ID" value="NZ_JAMQKC010000007.1"/>
</dbReference>
<dbReference type="EMBL" id="JAMQKC010000007">
    <property type="protein sequence ID" value="MDC3417224.1"/>
    <property type="molecule type" value="Genomic_DNA"/>
</dbReference>
<feature type="compositionally biased region" description="Basic and acidic residues" evidence="1">
    <location>
        <begin position="17"/>
        <end position="40"/>
    </location>
</feature>
<reference evidence="2" key="1">
    <citation type="submission" date="2022-06" db="EMBL/GenBank/DDBJ databases">
        <title>Aquibacillus sp. a new bacterium isolated from soil saline samples.</title>
        <authorList>
            <person name="Galisteo C."/>
            <person name="De La Haba R."/>
            <person name="Sanchez-Porro C."/>
            <person name="Ventosa A."/>
        </authorList>
    </citation>
    <scope>NUCLEOTIDE SEQUENCE</scope>
    <source>
        <strain evidence="2">3ASR75-54</strain>
    </source>
</reference>
<keyword evidence="3" id="KW-1185">Reference proteome</keyword>
<evidence type="ECO:0000313" key="3">
    <source>
        <dbReference type="Proteomes" id="UP001145069"/>
    </source>
</evidence>